<dbReference type="PROSITE" id="PS50262">
    <property type="entry name" value="G_PROTEIN_RECEP_F1_2"/>
    <property type="match status" value="1"/>
</dbReference>
<feature type="transmembrane region" description="Helical" evidence="14">
    <location>
        <begin position="200"/>
        <end position="220"/>
    </location>
</feature>
<evidence type="ECO:0000256" key="4">
    <source>
        <dbReference type="ARBA" id="ARBA00022475"/>
    </source>
</evidence>
<keyword evidence="8 14" id="KW-1133">Transmembrane helix</keyword>
<dbReference type="AlphaFoldDB" id="A0A452TYX4"/>
<evidence type="ECO:0000256" key="9">
    <source>
        <dbReference type="ARBA" id="ARBA00023040"/>
    </source>
</evidence>
<keyword evidence="7 14" id="KW-0552">Olfaction</keyword>
<dbReference type="PRINTS" id="PR00237">
    <property type="entry name" value="GPCRRHODOPSN"/>
</dbReference>
<dbReference type="CDD" id="cd15231">
    <property type="entry name" value="7tmA_OR5V1-like"/>
    <property type="match status" value="1"/>
</dbReference>
<feature type="domain" description="G-protein coupled receptors family 1 profile" evidence="15">
    <location>
        <begin position="44"/>
        <end position="282"/>
    </location>
</feature>
<feature type="transmembrane region" description="Helical" evidence="14">
    <location>
        <begin position="29"/>
        <end position="49"/>
    </location>
</feature>
<keyword evidence="11 13" id="KW-0675">Receptor</keyword>
<evidence type="ECO:0000256" key="5">
    <source>
        <dbReference type="ARBA" id="ARBA00022606"/>
    </source>
</evidence>
<evidence type="ECO:0000313" key="16">
    <source>
        <dbReference type="Ensembl" id="ENSUMAP00000013618"/>
    </source>
</evidence>
<name>A0A452TYX4_URSMA</name>
<keyword evidence="12 13" id="KW-0807">Transducer</keyword>
<evidence type="ECO:0000256" key="8">
    <source>
        <dbReference type="ARBA" id="ARBA00022989"/>
    </source>
</evidence>
<organism evidence="16">
    <name type="scientific">Ursus maritimus</name>
    <name type="common">Polar bear</name>
    <name type="synonym">Thalarctos maritimus</name>
    <dbReference type="NCBI Taxonomy" id="29073"/>
    <lineage>
        <taxon>Eukaryota</taxon>
        <taxon>Metazoa</taxon>
        <taxon>Chordata</taxon>
        <taxon>Craniata</taxon>
        <taxon>Vertebrata</taxon>
        <taxon>Euteleostomi</taxon>
        <taxon>Mammalia</taxon>
        <taxon>Eutheria</taxon>
        <taxon>Laurasiatheria</taxon>
        <taxon>Carnivora</taxon>
        <taxon>Caniformia</taxon>
        <taxon>Ursidae</taxon>
        <taxon>Ursus</taxon>
    </lineage>
</organism>
<sequence length="319" mass="35807">MTPFEMNNQTDVTEFIFLGFSNHPKLQGLFFLVFLIIYLTTLLGNMFIMTATRISLALHTPMYYFLSNLSFLDICYTSTTIPVMLVNFFREKKTISYEGCLSQIFFLVTCAGTECVLLAAMAYDRYVAICHPLQYPVLMSVKVCVFLVSGSWLCGLVNSVTHTVLAATLTLCGPNQISHFLCDIPLLLKLSCSDTSLNDSMLHVASATIGLSPCLFTGVIPSAQGRSKAFSTCASHLTVVVIFFGTANFNYDRTNIGYNLDMDILVSVFFCVITPMFNPIIYSLRNKEVKGALRKLARELVNNLTLFICRILRNWFEWC</sequence>
<evidence type="ECO:0000256" key="7">
    <source>
        <dbReference type="ARBA" id="ARBA00022725"/>
    </source>
</evidence>
<keyword evidence="9 13" id="KW-0297">G-protein coupled receptor</keyword>
<evidence type="ECO:0000256" key="2">
    <source>
        <dbReference type="ARBA" id="ARBA00004651"/>
    </source>
</evidence>
<dbReference type="Ensembl" id="ENSUMAT00000016156.1">
    <property type="protein sequence ID" value="ENSUMAP00000013618.1"/>
    <property type="gene ID" value="ENSUMAG00000010035.1"/>
</dbReference>
<dbReference type="InterPro" id="IPR017452">
    <property type="entry name" value="GPCR_Rhodpsn_7TM"/>
</dbReference>
<evidence type="ECO:0000259" key="15">
    <source>
        <dbReference type="PROSITE" id="PS50262"/>
    </source>
</evidence>
<feature type="transmembrane region" description="Helical" evidence="14">
    <location>
        <begin position="264"/>
        <end position="284"/>
    </location>
</feature>
<evidence type="ECO:0000256" key="14">
    <source>
        <dbReference type="RuleBase" id="RU363047"/>
    </source>
</evidence>
<dbReference type="GO" id="GO:0005886">
    <property type="term" value="C:plasma membrane"/>
    <property type="evidence" value="ECO:0007669"/>
    <property type="project" value="UniProtKB-SubCell"/>
</dbReference>
<comment type="function">
    <text evidence="1">Putative odorant or sperm cell receptor.</text>
</comment>
<dbReference type="OMA" id="LRNWFEW"/>
<keyword evidence="6 13" id="KW-0812">Transmembrane</keyword>
<accession>A0A452TYX4</accession>
<dbReference type="InterPro" id="IPR000725">
    <property type="entry name" value="Olfact_rcpt"/>
</dbReference>
<comment type="subcellular location">
    <subcellularLocation>
        <location evidence="2 14">Cell membrane</location>
        <topology evidence="2 14">Multi-pass membrane protein</topology>
    </subcellularLocation>
</comment>
<dbReference type="FunFam" id="1.10.1220.70:FF:000001">
    <property type="entry name" value="Olfactory receptor"/>
    <property type="match status" value="1"/>
</dbReference>
<dbReference type="InterPro" id="IPR050516">
    <property type="entry name" value="Olfactory_GPCR"/>
</dbReference>
<evidence type="ECO:0000256" key="6">
    <source>
        <dbReference type="ARBA" id="ARBA00022692"/>
    </source>
</evidence>
<dbReference type="PANTHER" id="PTHR26452">
    <property type="entry name" value="OLFACTORY RECEPTOR"/>
    <property type="match status" value="1"/>
</dbReference>
<evidence type="ECO:0000256" key="3">
    <source>
        <dbReference type="ARBA" id="ARBA00010663"/>
    </source>
</evidence>
<dbReference type="PROSITE" id="PS00237">
    <property type="entry name" value="G_PROTEIN_RECEP_F1_1"/>
    <property type="match status" value="1"/>
</dbReference>
<protein>
    <recommendedName>
        <fullName evidence="14">Olfactory receptor</fullName>
    </recommendedName>
</protein>
<keyword evidence="4 14" id="KW-1003">Cell membrane</keyword>
<feature type="transmembrane region" description="Helical" evidence="14">
    <location>
        <begin position="135"/>
        <end position="157"/>
    </location>
</feature>
<feature type="transmembrane region" description="Helical" evidence="14">
    <location>
        <begin position="101"/>
        <end position="123"/>
    </location>
</feature>
<feature type="transmembrane region" description="Helical" evidence="14">
    <location>
        <begin position="69"/>
        <end position="89"/>
    </location>
</feature>
<feature type="transmembrane region" description="Helical" evidence="14">
    <location>
        <begin position="229"/>
        <end position="249"/>
    </location>
</feature>
<dbReference type="PRINTS" id="PR00245">
    <property type="entry name" value="OLFACTORYR"/>
</dbReference>
<evidence type="ECO:0000256" key="12">
    <source>
        <dbReference type="ARBA" id="ARBA00023224"/>
    </source>
</evidence>
<keyword evidence="10 14" id="KW-0472">Membrane</keyword>
<evidence type="ECO:0000256" key="13">
    <source>
        <dbReference type="RuleBase" id="RU000688"/>
    </source>
</evidence>
<dbReference type="Pfam" id="PF13853">
    <property type="entry name" value="7tm_4"/>
    <property type="match status" value="1"/>
</dbReference>
<evidence type="ECO:0000256" key="11">
    <source>
        <dbReference type="ARBA" id="ARBA00023170"/>
    </source>
</evidence>
<reference evidence="16" key="1">
    <citation type="submission" date="2019-03" db="UniProtKB">
        <authorList>
            <consortium name="Ensembl"/>
        </authorList>
    </citation>
    <scope>IDENTIFICATION</scope>
</reference>
<proteinExistence type="inferred from homology"/>
<dbReference type="Gene3D" id="1.20.1070.10">
    <property type="entry name" value="Rhodopsin 7-helix transmembrane proteins"/>
    <property type="match status" value="1"/>
</dbReference>
<dbReference type="GeneTree" id="ENSGT01140000282524"/>
<dbReference type="FunFam" id="1.20.1070.10:FF:000001">
    <property type="entry name" value="Olfactory receptor"/>
    <property type="match status" value="1"/>
</dbReference>
<evidence type="ECO:0000256" key="10">
    <source>
        <dbReference type="ARBA" id="ARBA00023136"/>
    </source>
</evidence>
<dbReference type="SUPFAM" id="SSF81321">
    <property type="entry name" value="Family A G protein-coupled receptor-like"/>
    <property type="match status" value="1"/>
</dbReference>
<comment type="similarity">
    <text evidence="3 13">Belongs to the G-protein coupled receptor 1 family.</text>
</comment>
<keyword evidence="5 14" id="KW-0716">Sensory transduction</keyword>
<dbReference type="GO" id="GO:0004984">
    <property type="term" value="F:olfactory receptor activity"/>
    <property type="evidence" value="ECO:0007669"/>
    <property type="project" value="InterPro"/>
</dbReference>
<evidence type="ECO:0000256" key="1">
    <source>
        <dbReference type="ARBA" id="ARBA00003929"/>
    </source>
</evidence>
<dbReference type="GO" id="GO:0004930">
    <property type="term" value="F:G protein-coupled receptor activity"/>
    <property type="evidence" value="ECO:0007669"/>
    <property type="project" value="UniProtKB-KW"/>
</dbReference>
<dbReference type="InterPro" id="IPR000276">
    <property type="entry name" value="GPCR_Rhodpsn"/>
</dbReference>